<organism evidence="2">
    <name type="scientific">Arundo donax</name>
    <name type="common">Giant reed</name>
    <name type="synonym">Donax arundinaceus</name>
    <dbReference type="NCBI Taxonomy" id="35708"/>
    <lineage>
        <taxon>Eukaryota</taxon>
        <taxon>Viridiplantae</taxon>
        <taxon>Streptophyta</taxon>
        <taxon>Embryophyta</taxon>
        <taxon>Tracheophyta</taxon>
        <taxon>Spermatophyta</taxon>
        <taxon>Magnoliopsida</taxon>
        <taxon>Liliopsida</taxon>
        <taxon>Poales</taxon>
        <taxon>Poaceae</taxon>
        <taxon>PACMAD clade</taxon>
        <taxon>Arundinoideae</taxon>
        <taxon>Arundineae</taxon>
        <taxon>Arundo</taxon>
    </lineage>
</organism>
<name>A0A0A9B0F5_ARUDO</name>
<sequence>MSVSATAPAGTRPPDDRMQKSKSSAASEVDPSTSV</sequence>
<feature type="region of interest" description="Disordered" evidence="1">
    <location>
        <begin position="1"/>
        <end position="35"/>
    </location>
</feature>
<feature type="compositionally biased region" description="Polar residues" evidence="1">
    <location>
        <begin position="21"/>
        <end position="35"/>
    </location>
</feature>
<proteinExistence type="predicted"/>
<evidence type="ECO:0000313" key="2">
    <source>
        <dbReference type="EMBL" id="JAD52832.1"/>
    </source>
</evidence>
<reference evidence="2" key="1">
    <citation type="submission" date="2014-09" db="EMBL/GenBank/DDBJ databases">
        <authorList>
            <person name="Magalhaes I.L.F."/>
            <person name="Oliveira U."/>
            <person name="Santos F.R."/>
            <person name="Vidigal T.H.D.A."/>
            <person name="Brescovit A.D."/>
            <person name="Santos A.J."/>
        </authorList>
    </citation>
    <scope>NUCLEOTIDE SEQUENCE</scope>
    <source>
        <tissue evidence="2">Shoot tissue taken approximately 20 cm above the soil surface</tissue>
    </source>
</reference>
<evidence type="ECO:0000256" key="1">
    <source>
        <dbReference type="SAM" id="MobiDB-lite"/>
    </source>
</evidence>
<protein>
    <submittedName>
        <fullName evidence="2">Uncharacterized protein</fullName>
    </submittedName>
</protein>
<accession>A0A0A9B0F5</accession>
<dbReference type="EMBL" id="GBRH01245063">
    <property type="protein sequence ID" value="JAD52832.1"/>
    <property type="molecule type" value="Transcribed_RNA"/>
</dbReference>
<dbReference type="AlphaFoldDB" id="A0A0A9B0F5"/>
<reference evidence="2" key="2">
    <citation type="journal article" date="2015" name="Data Brief">
        <title>Shoot transcriptome of the giant reed, Arundo donax.</title>
        <authorList>
            <person name="Barrero R.A."/>
            <person name="Guerrero F.D."/>
            <person name="Moolhuijzen P."/>
            <person name="Goolsby J.A."/>
            <person name="Tidwell J."/>
            <person name="Bellgard S.E."/>
            <person name="Bellgard M.I."/>
        </authorList>
    </citation>
    <scope>NUCLEOTIDE SEQUENCE</scope>
    <source>
        <tissue evidence="2">Shoot tissue taken approximately 20 cm above the soil surface</tissue>
    </source>
</reference>